<evidence type="ECO:0000256" key="3">
    <source>
        <dbReference type="SAM" id="MobiDB-lite"/>
    </source>
</evidence>
<feature type="compositionally biased region" description="Basic and acidic residues" evidence="3">
    <location>
        <begin position="181"/>
        <end position="192"/>
    </location>
</feature>
<protein>
    <recommendedName>
        <fullName evidence="6">Ensconsin</fullName>
    </recommendedName>
</protein>
<evidence type="ECO:0008006" key="6">
    <source>
        <dbReference type="Google" id="ProtNLM"/>
    </source>
</evidence>
<dbReference type="GO" id="GO:0000226">
    <property type="term" value="P:microtubule cytoskeleton organization"/>
    <property type="evidence" value="ECO:0007669"/>
    <property type="project" value="TreeGrafter"/>
</dbReference>
<dbReference type="PhylomeDB" id="A0A1B0FI64"/>
<evidence type="ECO:0000313" key="4">
    <source>
        <dbReference type="EnsemblMetazoa" id="GMOY003472-PA"/>
    </source>
</evidence>
<proteinExistence type="inferred from homology"/>
<dbReference type="EMBL" id="CCAG010017955">
    <property type="status" value="NOT_ANNOTATED_CDS"/>
    <property type="molecule type" value="Genomic_DNA"/>
</dbReference>
<sequence length="317" mass="36399">MASLGGEQKMSSNSPAGDVTKQPESREGSVERNAAAKERDDKLKVARERQNEERQRKIEELKAQAEAAQRYREQKEEERRRRIEEIRHRDSEKRLQVEERKKAIMEAEKERREYILRKNQERETRLELKKRERNSYGYAFGSSTPRLLEPADFGMVSPSTFWGQRRSTSISNVAGASLSRRSSERELNDSGTKKRATSASGTERHDDHRRKSSSMYEVFHWNDEPPKRFSLSIVSSEINIDGPPSSTLTATAANVIINKNSNTNNSRNTSTEHHHKQYSNHNFYTTSSATASATTSTISKGERMRSPTYYDNCILSF</sequence>
<accession>A0A1B0FI64</accession>
<dbReference type="EMBL" id="CCAG010017954">
    <property type="status" value="NOT_ANNOTATED_CDS"/>
    <property type="molecule type" value="Genomic_DNA"/>
</dbReference>
<feature type="region of interest" description="Disordered" evidence="3">
    <location>
        <begin position="1"/>
        <end position="82"/>
    </location>
</feature>
<organism evidence="4 5">
    <name type="scientific">Glossina morsitans morsitans</name>
    <name type="common">Savannah tsetse fly</name>
    <dbReference type="NCBI Taxonomy" id="37546"/>
    <lineage>
        <taxon>Eukaryota</taxon>
        <taxon>Metazoa</taxon>
        <taxon>Ecdysozoa</taxon>
        <taxon>Arthropoda</taxon>
        <taxon>Hexapoda</taxon>
        <taxon>Insecta</taxon>
        <taxon>Pterygota</taxon>
        <taxon>Neoptera</taxon>
        <taxon>Endopterygota</taxon>
        <taxon>Diptera</taxon>
        <taxon>Brachycera</taxon>
        <taxon>Muscomorpha</taxon>
        <taxon>Hippoboscoidea</taxon>
        <taxon>Glossinidae</taxon>
        <taxon>Glossina</taxon>
    </lineage>
</organism>
<evidence type="ECO:0000256" key="2">
    <source>
        <dbReference type="ARBA" id="ARBA00023054"/>
    </source>
</evidence>
<dbReference type="STRING" id="37546.A0A1B0FI64"/>
<dbReference type="AlphaFoldDB" id="A0A1B0FI64"/>
<dbReference type="InterPro" id="IPR051483">
    <property type="entry name" value="MAP7_domain-containing"/>
</dbReference>
<keyword evidence="2" id="KW-0175">Coiled coil</keyword>
<comment type="similarity">
    <text evidence="1">Belongs to the MAP7 family.</text>
</comment>
<dbReference type="Proteomes" id="UP000092444">
    <property type="component" value="Unassembled WGS sequence"/>
</dbReference>
<name>A0A1B0FI64_GLOMM</name>
<feature type="compositionally biased region" description="Basic and acidic residues" evidence="3">
    <location>
        <begin position="21"/>
        <end position="82"/>
    </location>
</feature>
<evidence type="ECO:0000256" key="1">
    <source>
        <dbReference type="ARBA" id="ARBA00007525"/>
    </source>
</evidence>
<dbReference type="GO" id="GO:0015630">
    <property type="term" value="C:microtubule cytoskeleton"/>
    <property type="evidence" value="ECO:0007669"/>
    <property type="project" value="TreeGrafter"/>
</dbReference>
<dbReference type="EnsemblMetazoa" id="GMOY003472-RA">
    <property type="protein sequence ID" value="GMOY003472-PA"/>
    <property type="gene ID" value="GMOY003472"/>
</dbReference>
<reference evidence="4" key="1">
    <citation type="submission" date="2020-05" db="UniProtKB">
        <authorList>
            <consortium name="EnsemblMetazoa"/>
        </authorList>
    </citation>
    <scope>IDENTIFICATION</scope>
    <source>
        <strain evidence="4">Yale</strain>
    </source>
</reference>
<dbReference type="EMBL" id="CCAG010017953">
    <property type="status" value="NOT_ANNOTATED_CDS"/>
    <property type="molecule type" value="Genomic_DNA"/>
</dbReference>
<feature type="region of interest" description="Disordered" evidence="3">
    <location>
        <begin position="172"/>
        <end position="213"/>
    </location>
</feature>
<dbReference type="VEuPathDB" id="VectorBase:GMOY003472"/>
<keyword evidence="5" id="KW-1185">Reference proteome</keyword>
<dbReference type="PANTHER" id="PTHR15073:SF18">
    <property type="entry name" value="ENSCONSIN, ISOFORM F"/>
    <property type="match status" value="1"/>
</dbReference>
<dbReference type="PANTHER" id="PTHR15073">
    <property type="entry name" value="MICROTUBULE-ASSOCIATED PROTEIN"/>
    <property type="match status" value="1"/>
</dbReference>
<evidence type="ECO:0000313" key="5">
    <source>
        <dbReference type="Proteomes" id="UP000092444"/>
    </source>
</evidence>